<dbReference type="Pfam" id="PF01380">
    <property type="entry name" value="SIS"/>
    <property type="match status" value="1"/>
</dbReference>
<dbReference type="Gene3D" id="3.40.50.10490">
    <property type="entry name" value="Glucose-6-phosphate isomerase like protein, domain 1"/>
    <property type="match status" value="1"/>
</dbReference>
<dbReference type="InterPro" id="IPR047640">
    <property type="entry name" value="RpiR-like"/>
</dbReference>
<protein>
    <recommendedName>
        <fullName evidence="8">RpiR family transcriptional regulator</fullName>
    </recommendedName>
</protein>
<dbReference type="RefSeq" id="WP_109812274.1">
    <property type="nucleotide sequence ID" value="NZ_QGKU01000042.1"/>
</dbReference>
<dbReference type="PANTHER" id="PTHR30514">
    <property type="entry name" value="GLUCOKINASE"/>
    <property type="match status" value="1"/>
</dbReference>
<feature type="domain" description="HTH rpiR-type" evidence="4">
    <location>
        <begin position="12"/>
        <end position="88"/>
    </location>
</feature>
<dbReference type="InterPro" id="IPR009057">
    <property type="entry name" value="Homeodomain-like_sf"/>
</dbReference>
<dbReference type="EMBL" id="QGKU01000042">
    <property type="protein sequence ID" value="PWR02066.1"/>
    <property type="molecule type" value="Genomic_DNA"/>
</dbReference>
<accession>A0A2V2LFQ5</accession>
<dbReference type="GO" id="GO:0097367">
    <property type="term" value="F:carbohydrate derivative binding"/>
    <property type="evidence" value="ECO:0007669"/>
    <property type="project" value="InterPro"/>
</dbReference>
<comment type="caution">
    <text evidence="6">The sequence shown here is derived from an EMBL/GenBank/DDBJ whole genome shotgun (WGS) entry which is preliminary data.</text>
</comment>
<dbReference type="PROSITE" id="PS51071">
    <property type="entry name" value="HTH_RPIR"/>
    <property type="match status" value="1"/>
</dbReference>
<dbReference type="CDD" id="cd05013">
    <property type="entry name" value="SIS_RpiR"/>
    <property type="match status" value="1"/>
</dbReference>
<dbReference type="GO" id="GO:1901135">
    <property type="term" value="P:carbohydrate derivative metabolic process"/>
    <property type="evidence" value="ECO:0007669"/>
    <property type="project" value="InterPro"/>
</dbReference>
<evidence type="ECO:0000256" key="1">
    <source>
        <dbReference type="ARBA" id="ARBA00023015"/>
    </source>
</evidence>
<dbReference type="GO" id="GO:0003700">
    <property type="term" value="F:DNA-binding transcription factor activity"/>
    <property type="evidence" value="ECO:0007669"/>
    <property type="project" value="InterPro"/>
</dbReference>
<dbReference type="Proteomes" id="UP000245680">
    <property type="component" value="Unassembled WGS sequence"/>
</dbReference>
<dbReference type="Gene3D" id="1.10.10.10">
    <property type="entry name" value="Winged helix-like DNA-binding domain superfamily/Winged helix DNA-binding domain"/>
    <property type="match status" value="1"/>
</dbReference>
<dbReference type="InterPro" id="IPR000281">
    <property type="entry name" value="HTH_RpiR"/>
</dbReference>
<keyword evidence="1" id="KW-0805">Transcription regulation</keyword>
<organism evidence="6 7">
    <name type="scientific">Meridianimarinicoccus roseus</name>
    <dbReference type="NCBI Taxonomy" id="2072018"/>
    <lineage>
        <taxon>Bacteria</taxon>
        <taxon>Pseudomonadati</taxon>
        <taxon>Pseudomonadota</taxon>
        <taxon>Alphaproteobacteria</taxon>
        <taxon>Rhodobacterales</taxon>
        <taxon>Paracoccaceae</taxon>
        <taxon>Meridianimarinicoccus</taxon>
    </lineage>
</organism>
<evidence type="ECO:0000313" key="7">
    <source>
        <dbReference type="Proteomes" id="UP000245680"/>
    </source>
</evidence>
<evidence type="ECO:0000256" key="3">
    <source>
        <dbReference type="ARBA" id="ARBA00023163"/>
    </source>
</evidence>
<proteinExistence type="predicted"/>
<dbReference type="PANTHER" id="PTHR30514:SF1">
    <property type="entry name" value="HTH-TYPE TRANSCRIPTIONAL REGULATOR HEXR-RELATED"/>
    <property type="match status" value="1"/>
</dbReference>
<dbReference type="InterPro" id="IPR001347">
    <property type="entry name" value="SIS_dom"/>
</dbReference>
<dbReference type="AlphaFoldDB" id="A0A2V2LFQ5"/>
<evidence type="ECO:0000259" key="4">
    <source>
        <dbReference type="PROSITE" id="PS51071"/>
    </source>
</evidence>
<reference evidence="6 7" key="1">
    <citation type="submission" date="2018-05" db="EMBL/GenBank/DDBJ databases">
        <title>Rhodobacteraceae gen. nov., sp. nov. isolated from sea water.</title>
        <authorList>
            <person name="Ren Y."/>
        </authorList>
    </citation>
    <scope>NUCLEOTIDE SEQUENCE [LARGE SCALE GENOMIC DNA]</scope>
    <source>
        <strain evidence="6 7">TG-679</strain>
    </source>
</reference>
<gene>
    <name evidence="6" type="ORF">DKT77_13780</name>
</gene>
<feature type="domain" description="SIS" evidence="5">
    <location>
        <begin position="134"/>
        <end position="278"/>
    </location>
</feature>
<keyword evidence="2" id="KW-0238">DNA-binding</keyword>
<dbReference type="Pfam" id="PF01418">
    <property type="entry name" value="HTH_6"/>
    <property type="match status" value="1"/>
</dbReference>
<dbReference type="InterPro" id="IPR036388">
    <property type="entry name" value="WH-like_DNA-bd_sf"/>
</dbReference>
<dbReference type="OrthoDB" id="8582409at2"/>
<dbReference type="GO" id="GO:0003677">
    <property type="term" value="F:DNA binding"/>
    <property type="evidence" value="ECO:0007669"/>
    <property type="project" value="UniProtKB-KW"/>
</dbReference>
<dbReference type="SUPFAM" id="SSF53697">
    <property type="entry name" value="SIS domain"/>
    <property type="match status" value="1"/>
</dbReference>
<dbReference type="InterPro" id="IPR035472">
    <property type="entry name" value="RpiR-like_SIS"/>
</dbReference>
<sequence length="298" mass="31901">MDQTPPPGPADGDLGTRIQLRYGALRKSERIVADYLREHAGERINFSITDFAQILGVSEATISRVSRALGYSGYPDLKLSMAQNSGTQSMIPNIPQEIDKSDSLIASSAKLANLLAQSILGTQRLLDAHRLEACVEAIGSARRVILVGVGGGAAICEETAHLFIKAGIDAYAYNDSYTQIIAAANIYSDCAMIGISHTGTTSGVANALTLAREKGAKTIAITSDPSSAVARAAEILLTTWNASTPSVPLHGDFLEGRISQLFLIDLIYIGLLFQGDGERGEHLKMTTRALERYYRATD</sequence>
<evidence type="ECO:0000256" key="2">
    <source>
        <dbReference type="ARBA" id="ARBA00023125"/>
    </source>
</evidence>
<keyword evidence="7" id="KW-1185">Reference proteome</keyword>
<dbReference type="PROSITE" id="PS51464">
    <property type="entry name" value="SIS"/>
    <property type="match status" value="1"/>
</dbReference>
<evidence type="ECO:0000313" key="6">
    <source>
        <dbReference type="EMBL" id="PWR02066.1"/>
    </source>
</evidence>
<evidence type="ECO:0000259" key="5">
    <source>
        <dbReference type="PROSITE" id="PS51464"/>
    </source>
</evidence>
<dbReference type="InterPro" id="IPR046348">
    <property type="entry name" value="SIS_dom_sf"/>
</dbReference>
<name>A0A2V2LFQ5_9RHOB</name>
<evidence type="ECO:0008006" key="8">
    <source>
        <dbReference type="Google" id="ProtNLM"/>
    </source>
</evidence>
<keyword evidence="3" id="KW-0804">Transcription</keyword>
<dbReference type="SUPFAM" id="SSF46689">
    <property type="entry name" value="Homeodomain-like"/>
    <property type="match status" value="1"/>
</dbReference>